<dbReference type="SUPFAM" id="SSF53850">
    <property type="entry name" value="Periplasmic binding protein-like II"/>
    <property type="match status" value="1"/>
</dbReference>
<dbReference type="PANTHER" id="PTHR30290">
    <property type="entry name" value="PERIPLASMIC BINDING COMPONENT OF ABC TRANSPORTER"/>
    <property type="match status" value="1"/>
</dbReference>
<evidence type="ECO:0000313" key="6">
    <source>
        <dbReference type="EMBL" id="MBC5994361.1"/>
    </source>
</evidence>
<dbReference type="CDD" id="cd00995">
    <property type="entry name" value="PBP2_NikA_DppA_OppA_like"/>
    <property type="match status" value="1"/>
</dbReference>
<accession>A0A923SL11</accession>
<dbReference type="InterPro" id="IPR030678">
    <property type="entry name" value="Peptide/Ni-bd"/>
</dbReference>
<keyword evidence="3 4" id="KW-0732">Signal</keyword>
<dbReference type="GO" id="GO:0015833">
    <property type="term" value="P:peptide transport"/>
    <property type="evidence" value="ECO:0007669"/>
    <property type="project" value="TreeGrafter"/>
</dbReference>
<gene>
    <name evidence="6" type="ORF">H8S84_16045</name>
</gene>
<comment type="caution">
    <text evidence="6">The sequence shown here is derived from an EMBL/GenBank/DDBJ whole genome shotgun (WGS) entry which is preliminary data.</text>
</comment>
<proteinExistence type="inferred from homology"/>
<protein>
    <submittedName>
        <fullName evidence="6">ABC transporter substrate-binding protein</fullName>
    </submittedName>
</protein>
<organism evidence="6 7">
    <name type="scientific">Pontibacter cellulosilyticus</name>
    <dbReference type="NCBI Taxonomy" id="1720253"/>
    <lineage>
        <taxon>Bacteria</taxon>
        <taxon>Pseudomonadati</taxon>
        <taxon>Bacteroidota</taxon>
        <taxon>Cytophagia</taxon>
        <taxon>Cytophagales</taxon>
        <taxon>Hymenobacteraceae</taxon>
        <taxon>Pontibacter</taxon>
    </lineage>
</organism>
<name>A0A923SL11_9BACT</name>
<dbReference type="EMBL" id="JACRVF010000005">
    <property type="protein sequence ID" value="MBC5994361.1"/>
    <property type="molecule type" value="Genomic_DNA"/>
</dbReference>
<feature type="chain" id="PRO_5036874193" evidence="4">
    <location>
        <begin position="22"/>
        <end position="571"/>
    </location>
</feature>
<dbReference type="PIRSF" id="PIRSF002741">
    <property type="entry name" value="MppA"/>
    <property type="match status" value="1"/>
</dbReference>
<dbReference type="GO" id="GO:0030288">
    <property type="term" value="C:outer membrane-bounded periplasmic space"/>
    <property type="evidence" value="ECO:0007669"/>
    <property type="project" value="UniProtKB-ARBA"/>
</dbReference>
<dbReference type="Gene3D" id="3.40.190.10">
    <property type="entry name" value="Periplasmic binding protein-like II"/>
    <property type="match status" value="1"/>
</dbReference>
<evidence type="ECO:0000259" key="5">
    <source>
        <dbReference type="Pfam" id="PF00496"/>
    </source>
</evidence>
<feature type="signal peptide" evidence="4">
    <location>
        <begin position="1"/>
        <end position="21"/>
    </location>
</feature>
<dbReference type="GO" id="GO:0043190">
    <property type="term" value="C:ATP-binding cassette (ABC) transporter complex"/>
    <property type="evidence" value="ECO:0007669"/>
    <property type="project" value="InterPro"/>
</dbReference>
<feature type="domain" description="Solute-binding protein family 5" evidence="5">
    <location>
        <begin position="70"/>
        <end position="472"/>
    </location>
</feature>
<comment type="similarity">
    <text evidence="1">Belongs to the bacterial solute-binding protein 5 family.</text>
</comment>
<dbReference type="Proteomes" id="UP000603640">
    <property type="component" value="Unassembled WGS sequence"/>
</dbReference>
<dbReference type="PANTHER" id="PTHR30290:SF9">
    <property type="entry name" value="OLIGOPEPTIDE-BINDING PROTEIN APPA"/>
    <property type="match status" value="1"/>
</dbReference>
<evidence type="ECO:0000256" key="2">
    <source>
        <dbReference type="ARBA" id="ARBA00022448"/>
    </source>
</evidence>
<evidence type="ECO:0000256" key="4">
    <source>
        <dbReference type="SAM" id="SignalP"/>
    </source>
</evidence>
<evidence type="ECO:0000256" key="1">
    <source>
        <dbReference type="ARBA" id="ARBA00005695"/>
    </source>
</evidence>
<sequence>MRKASLLLPILLLFLCFCSQPQQELNEVKVRFPLEPETISPVNYADAESLQIINLLFQSLLVVDLEEDKLKPALVTAMPEMVRQDSLTLFTYEIRDEAAWSDGSPVTADDIAFTLKVLKAPLVNNERVKPQVEFIRDIRLDKTNPRKFTFVCDGYAPEMELLTGDFFILPSYLFDPQGLLKSIQVAELSDDLSELENNENLKAFAQEFNAINFKSGKAFLQGSGGYLLDAYLPNQHIVLKRKQNWWGNNLDQAHLTAHPDVISFHVIPDNTTALLALKNKQLDVLDNISAAEFDHLKSDKNFKNDFTLHTPDAYECTYAGINSRLPKFSDKRTRQAIAHLLDVSGMIKASQQNYATPTASIIPPSINEYYNTNLKPRSYNLSEAKALLNAAGWKQEQDGWYKTINGKRTKLTIDVIYRAGNSNFENAALIFQQTASKAGIPVTVQAMEANLLSQKSKAHEFDMFFRSLSGNPFVFNFQGLLSTSAGELGGPNYTGFGNEQSDKLLDAINTADTPEKKAQRLKQLQTMLHDDAAFIPLYYQKERIAINKRFDNAKISGLSPNYDVSAFTLKN</sequence>
<dbReference type="Pfam" id="PF00496">
    <property type="entry name" value="SBP_bac_5"/>
    <property type="match status" value="1"/>
</dbReference>
<dbReference type="Gene3D" id="3.10.105.10">
    <property type="entry name" value="Dipeptide-binding Protein, Domain 3"/>
    <property type="match status" value="1"/>
</dbReference>
<dbReference type="GO" id="GO:1904680">
    <property type="term" value="F:peptide transmembrane transporter activity"/>
    <property type="evidence" value="ECO:0007669"/>
    <property type="project" value="TreeGrafter"/>
</dbReference>
<reference evidence="6" key="1">
    <citation type="submission" date="2020-08" db="EMBL/GenBank/DDBJ databases">
        <title>Pontibacter sp. SD6 16S ribosomal RNA gene Genome sequencing and assembly.</title>
        <authorList>
            <person name="Kang M."/>
        </authorList>
    </citation>
    <scope>NUCLEOTIDE SEQUENCE</scope>
    <source>
        <strain evidence="6">SD6</strain>
    </source>
</reference>
<dbReference type="AlphaFoldDB" id="A0A923SL11"/>
<keyword evidence="2" id="KW-0813">Transport</keyword>
<evidence type="ECO:0000313" key="7">
    <source>
        <dbReference type="Proteomes" id="UP000603640"/>
    </source>
</evidence>
<dbReference type="InterPro" id="IPR000914">
    <property type="entry name" value="SBP_5_dom"/>
</dbReference>
<dbReference type="InterPro" id="IPR039424">
    <property type="entry name" value="SBP_5"/>
</dbReference>
<keyword evidence="7" id="KW-1185">Reference proteome</keyword>
<evidence type="ECO:0000256" key="3">
    <source>
        <dbReference type="ARBA" id="ARBA00022729"/>
    </source>
</evidence>